<accession>A0ABT1IAF7</accession>
<dbReference type="PROSITE" id="PS51755">
    <property type="entry name" value="OMPR_PHOB"/>
    <property type="match status" value="1"/>
</dbReference>
<dbReference type="InterPro" id="IPR002182">
    <property type="entry name" value="NB-ARC"/>
</dbReference>
<keyword evidence="5" id="KW-0802">TPR repeat</keyword>
<dbReference type="InterPro" id="IPR011990">
    <property type="entry name" value="TPR-like_helical_dom_sf"/>
</dbReference>
<feature type="domain" description="HTH cro/C1-type" evidence="7">
    <location>
        <begin position="12"/>
        <end position="67"/>
    </location>
</feature>
<dbReference type="InterPro" id="IPR019734">
    <property type="entry name" value="TPR_rpt"/>
</dbReference>
<evidence type="ECO:0000259" key="8">
    <source>
        <dbReference type="PROSITE" id="PS51755"/>
    </source>
</evidence>
<reference evidence="9 10" key="1">
    <citation type="submission" date="2022-06" db="EMBL/GenBank/DDBJ databases">
        <title>Genomic Encyclopedia of Archaeal and Bacterial Type Strains, Phase II (KMG-II): from individual species to whole genera.</title>
        <authorList>
            <person name="Goeker M."/>
        </authorList>
    </citation>
    <scope>NUCLEOTIDE SEQUENCE [LARGE SCALE GENOMIC DNA]</scope>
    <source>
        <strain evidence="9 10">DSM 44255</strain>
    </source>
</reference>
<dbReference type="InterPro" id="IPR036388">
    <property type="entry name" value="WH-like_DNA-bd_sf"/>
</dbReference>
<dbReference type="SMART" id="SM00530">
    <property type="entry name" value="HTH_XRE"/>
    <property type="match status" value="1"/>
</dbReference>
<dbReference type="EMBL" id="JAMTCO010000005">
    <property type="protein sequence ID" value="MCP2269623.1"/>
    <property type="molecule type" value="Genomic_DNA"/>
</dbReference>
<organism evidence="9 10">
    <name type="scientific">Actinokineospora diospyrosa</name>
    <dbReference type="NCBI Taxonomy" id="103728"/>
    <lineage>
        <taxon>Bacteria</taxon>
        <taxon>Bacillati</taxon>
        <taxon>Actinomycetota</taxon>
        <taxon>Actinomycetes</taxon>
        <taxon>Pseudonocardiales</taxon>
        <taxon>Pseudonocardiaceae</taxon>
        <taxon>Actinokineospora</taxon>
    </lineage>
</organism>
<dbReference type="Gene3D" id="1.10.10.10">
    <property type="entry name" value="Winged helix-like DNA-binding domain superfamily/Winged helix DNA-binding domain"/>
    <property type="match status" value="2"/>
</dbReference>
<feature type="DNA-binding region" description="OmpR/PhoB-type" evidence="6">
    <location>
        <begin position="78"/>
        <end position="180"/>
    </location>
</feature>
<keyword evidence="4" id="KW-0804">Transcription</keyword>
<dbReference type="InterPro" id="IPR001867">
    <property type="entry name" value="OmpR/PhoB-type_DNA-bd"/>
</dbReference>
<feature type="repeat" description="TPR" evidence="5">
    <location>
        <begin position="831"/>
        <end position="864"/>
    </location>
</feature>
<dbReference type="PROSITE" id="PS50943">
    <property type="entry name" value="HTH_CROC1"/>
    <property type="match status" value="1"/>
</dbReference>
<sequence length="1162" mass="124828">MVDPPGAFGELLRSHRTRVGLTQQQLAERSGVSVRALRYIERGEVGMPRADSLRRLADALGVTPEVLTDGVASQARQSRPARPAQLALGVLGPFTVAQGEREITVGALKQRSLLALLALHPNRPVSREEIVDVLWGDDPPESCLGLIHTYASRLRRALVAAGKRNSGVIAATPAGYRIAVRPDQLDTLRFEDLVRRARLVRNSDPDEAADLLDEALAGWRGPVLADLPARLRKHPAAVALAARRREVALTHADVALALGRHARVVAGIRSLAHEEPLHEGLHARLMLGLAGTGEQAEALRVFADIRTRLDDELGVEPGLEIQDAHLRVLRDRPPPPTLPEPVAQRPPAQLPAETPGFVGRSQPLAELDDLLDHVEGTPGVAIVALSGTAGVGKTALALRWAHRARDRFPDGQLSVNLHGYASGTPLTTQEVLVRFLHALGVAPERVPIDPDEAAGLYRTLLTGKRVLVLLDNAATAEQVRPLLPGSSACLVLVTSRDRLTGLTAQDGAHQVPLDVLDAAEAVDLLGRLVGVGRMRREPDAAAEMAAICGHLPLALRIAGANLAIRPLISIADYTRELSERGRMTGLTVAGDESGAVRAAFDLSYEKLVPAARRLFRLLGVVPGADVDAEAAAELSGLALNDATRLLRVLDHGNLIREHARGRYTFHDLLREYASGRADSEDSDADRASAVVALFDHYLREIEAHSAVLWRVGAMPEHGSEEKAIAWLDAERANLVAAATAASGLGLHRYAWRFAEALRPYFWNRGHGADGLAVGQAALAAARGAKNLDAEASVHDLLGLIHTNLSDYVAAIESHRWALELSQSTGNRIVEAAALHNLGRAHSQLGKPAQASAFYEQALELNRVIGNRFGEAGALNYLGGTALSLGRPQEAIERHTEALELSTRIGNRHVQAAACQGLGLALWAMGDLPRAAQRYREGMAICRRYGYRHGEVSMLICLAETGCDAGDYATSAAQVRKAMDAGRQLGERRHEVSGLDILATIQQRTGEWSSAATHYTRALGLAREIRFGFGEASVLTGLCALFRRTGDPRSAIEHGTGALALMRDTGMRLLEARALTELAHAHLDSGDAEQAAHHIERGLAIADRTGQKLAEARARHVRALVRQLHGDRPGAVTDWQAALPVFERLGVPEGAHVRALLAAFSAD</sequence>
<dbReference type="Pfam" id="PF00486">
    <property type="entry name" value="Trans_reg_C"/>
    <property type="match status" value="1"/>
</dbReference>
<dbReference type="SMART" id="SM00028">
    <property type="entry name" value="TPR"/>
    <property type="match status" value="8"/>
</dbReference>
<dbReference type="Pfam" id="PF03704">
    <property type="entry name" value="BTAD"/>
    <property type="match status" value="1"/>
</dbReference>
<dbReference type="InterPro" id="IPR027417">
    <property type="entry name" value="P-loop_NTPase"/>
</dbReference>
<evidence type="ECO:0000256" key="1">
    <source>
        <dbReference type="ARBA" id="ARBA00005820"/>
    </source>
</evidence>
<dbReference type="PANTHER" id="PTHR35807">
    <property type="entry name" value="TRANSCRIPTIONAL REGULATOR REDD-RELATED"/>
    <property type="match status" value="1"/>
</dbReference>
<dbReference type="Gene3D" id="3.40.50.300">
    <property type="entry name" value="P-loop containing nucleotide triphosphate hydrolases"/>
    <property type="match status" value="1"/>
</dbReference>
<dbReference type="GO" id="GO:0003677">
    <property type="term" value="F:DNA binding"/>
    <property type="evidence" value="ECO:0007669"/>
    <property type="project" value="UniProtKB-KW"/>
</dbReference>
<dbReference type="SMART" id="SM00862">
    <property type="entry name" value="Trans_reg_C"/>
    <property type="match status" value="1"/>
</dbReference>
<evidence type="ECO:0000256" key="4">
    <source>
        <dbReference type="ARBA" id="ARBA00023163"/>
    </source>
</evidence>
<evidence type="ECO:0000256" key="2">
    <source>
        <dbReference type="ARBA" id="ARBA00023015"/>
    </source>
</evidence>
<evidence type="ECO:0000313" key="9">
    <source>
        <dbReference type="EMBL" id="MCP2269623.1"/>
    </source>
</evidence>
<dbReference type="Pfam" id="PF00931">
    <property type="entry name" value="NB-ARC"/>
    <property type="match status" value="1"/>
</dbReference>
<dbReference type="Proteomes" id="UP001205185">
    <property type="component" value="Unassembled WGS sequence"/>
</dbReference>
<keyword evidence="2" id="KW-0805">Transcription regulation</keyword>
<evidence type="ECO:0000313" key="10">
    <source>
        <dbReference type="Proteomes" id="UP001205185"/>
    </source>
</evidence>
<dbReference type="Pfam" id="PF13424">
    <property type="entry name" value="TPR_12"/>
    <property type="match status" value="2"/>
</dbReference>
<comment type="caution">
    <text evidence="9">The sequence shown here is derived from an EMBL/GenBank/DDBJ whole genome shotgun (WGS) entry which is preliminary data.</text>
</comment>
<dbReference type="SUPFAM" id="SSF52540">
    <property type="entry name" value="P-loop containing nucleoside triphosphate hydrolases"/>
    <property type="match status" value="1"/>
</dbReference>
<evidence type="ECO:0000259" key="7">
    <source>
        <dbReference type="PROSITE" id="PS50943"/>
    </source>
</evidence>
<dbReference type="PROSITE" id="PS50005">
    <property type="entry name" value="TPR"/>
    <property type="match status" value="1"/>
</dbReference>
<keyword evidence="10" id="KW-1185">Reference proteome</keyword>
<name>A0ABT1IAF7_9PSEU</name>
<proteinExistence type="inferred from homology"/>
<dbReference type="SUPFAM" id="SSF46894">
    <property type="entry name" value="C-terminal effector domain of the bipartite response regulators"/>
    <property type="match status" value="1"/>
</dbReference>
<dbReference type="Pfam" id="PF13176">
    <property type="entry name" value="TPR_7"/>
    <property type="match status" value="1"/>
</dbReference>
<dbReference type="InterPro" id="IPR010982">
    <property type="entry name" value="Lambda_DNA-bd_dom_sf"/>
</dbReference>
<dbReference type="PANTHER" id="PTHR35807:SF1">
    <property type="entry name" value="TRANSCRIPTIONAL REGULATOR REDD"/>
    <property type="match status" value="1"/>
</dbReference>
<dbReference type="CDD" id="cd15831">
    <property type="entry name" value="BTAD"/>
    <property type="match status" value="1"/>
</dbReference>
<dbReference type="CDD" id="cd00093">
    <property type="entry name" value="HTH_XRE"/>
    <property type="match status" value="1"/>
</dbReference>
<comment type="similarity">
    <text evidence="1">Belongs to the AfsR/DnrI/RedD regulatory family.</text>
</comment>
<evidence type="ECO:0000256" key="5">
    <source>
        <dbReference type="PROSITE-ProRule" id="PRU00339"/>
    </source>
</evidence>
<dbReference type="SMART" id="SM01043">
    <property type="entry name" value="BTAD"/>
    <property type="match status" value="1"/>
</dbReference>
<protein>
    <submittedName>
        <fullName evidence="9">DNA-binding transcriptional activator of the SARP family</fullName>
    </submittedName>
</protein>
<dbReference type="Gene3D" id="1.10.260.40">
    <property type="entry name" value="lambda repressor-like DNA-binding domains"/>
    <property type="match status" value="1"/>
</dbReference>
<dbReference type="InterPro" id="IPR051677">
    <property type="entry name" value="AfsR-DnrI-RedD_regulator"/>
</dbReference>
<dbReference type="Pfam" id="PF13560">
    <property type="entry name" value="HTH_31"/>
    <property type="match status" value="1"/>
</dbReference>
<dbReference type="SUPFAM" id="SSF47413">
    <property type="entry name" value="lambda repressor-like DNA-binding domains"/>
    <property type="match status" value="1"/>
</dbReference>
<dbReference type="RefSeq" id="WP_253886610.1">
    <property type="nucleotide sequence ID" value="NZ_BAAAVB010000012.1"/>
</dbReference>
<dbReference type="SUPFAM" id="SSF48452">
    <property type="entry name" value="TPR-like"/>
    <property type="match status" value="3"/>
</dbReference>
<gene>
    <name evidence="9" type="ORF">LV75_002112</name>
</gene>
<dbReference type="Gene3D" id="1.25.40.10">
    <property type="entry name" value="Tetratricopeptide repeat domain"/>
    <property type="match status" value="3"/>
</dbReference>
<dbReference type="InterPro" id="IPR005158">
    <property type="entry name" value="BTAD"/>
</dbReference>
<feature type="domain" description="OmpR/PhoB-type" evidence="8">
    <location>
        <begin position="78"/>
        <end position="180"/>
    </location>
</feature>
<dbReference type="InterPro" id="IPR016032">
    <property type="entry name" value="Sig_transdc_resp-reg_C-effctor"/>
</dbReference>
<evidence type="ECO:0000256" key="6">
    <source>
        <dbReference type="PROSITE-ProRule" id="PRU01091"/>
    </source>
</evidence>
<dbReference type="PRINTS" id="PR00364">
    <property type="entry name" value="DISEASERSIST"/>
</dbReference>
<evidence type="ECO:0000256" key="3">
    <source>
        <dbReference type="ARBA" id="ARBA00023125"/>
    </source>
</evidence>
<keyword evidence="3 6" id="KW-0238">DNA-binding</keyword>
<dbReference type="InterPro" id="IPR001387">
    <property type="entry name" value="Cro/C1-type_HTH"/>
</dbReference>